<sequence length="159" mass="18113">MGYKRSFKNSDNGPTITETEIELDGKKRVTVRKFNGINLIDIREFYLSKDGEKLPGTKGISLTEDAYYKLLDSTNKIQDALDKLNGGVSKKKQKTEEGGKATKKETKKVEKKKEKDDEEKEEEEEEVADDEEEDDGEDYAAEENEDEEDAEEESDADEE</sequence>
<protein>
    <recommendedName>
        <fullName evidence="8">Transcriptional coactivator p15 (PC4) C-terminal domain-containing protein</fullName>
    </recommendedName>
</protein>
<keyword evidence="10" id="KW-1185">Reference proteome</keyword>
<gene>
    <name evidence="9" type="ORF">CANVERA_P4131</name>
</gene>
<dbReference type="SUPFAM" id="SSF54447">
    <property type="entry name" value="ssDNA-binding transcriptional regulator domain"/>
    <property type="match status" value="1"/>
</dbReference>
<comment type="caution">
    <text evidence="9">The sequence shown here is derived from an EMBL/GenBank/DDBJ whole genome shotgun (WGS) entry which is preliminary data.</text>
</comment>
<dbReference type="PANTHER" id="PTHR13215">
    <property type="entry name" value="RNA POLYMERASE II TRANSCRIPTIONAL COACTIVATOR"/>
    <property type="match status" value="1"/>
</dbReference>
<dbReference type="InterPro" id="IPR045125">
    <property type="entry name" value="Sub1/Tcp4-like"/>
</dbReference>
<evidence type="ECO:0000256" key="7">
    <source>
        <dbReference type="SAM" id="MobiDB-lite"/>
    </source>
</evidence>
<feature type="domain" description="Transcriptional coactivator p15 (PC4) C-terminal" evidence="8">
    <location>
        <begin position="22"/>
        <end position="72"/>
    </location>
</feature>
<keyword evidence="5" id="KW-0804">Transcription</keyword>
<organism evidence="9 10">
    <name type="scientific">Candida verbasci</name>
    <dbReference type="NCBI Taxonomy" id="1227364"/>
    <lineage>
        <taxon>Eukaryota</taxon>
        <taxon>Fungi</taxon>
        <taxon>Dikarya</taxon>
        <taxon>Ascomycota</taxon>
        <taxon>Saccharomycotina</taxon>
        <taxon>Pichiomycetes</taxon>
        <taxon>Debaryomycetaceae</taxon>
        <taxon>Candida/Lodderomyces clade</taxon>
        <taxon>Candida</taxon>
    </lineage>
</organism>
<keyword evidence="3" id="KW-0805">Transcription regulation</keyword>
<proteinExistence type="inferred from homology"/>
<feature type="compositionally biased region" description="Basic and acidic residues" evidence="7">
    <location>
        <begin position="94"/>
        <end position="115"/>
    </location>
</feature>
<evidence type="ECO:0000256" key="4">
    <source>
        <dbReference type="ARBA" id="ARBA00023125"/>
    </source>
</evidence>
<keyword evidence="4" id="KW-0238">DNA-binding</keyword>
<evidence type="ECO:0000256" key="1">
    <source>
        <dbReference type="ARBA" id="ARBA00004123"/>
    </source>
</evidence>
<comment type="subcellular location">
    <subcellularLocation>
        <location evidence="1">Nucleus</location>
    </subcellularLocation>
</comment>
<reference evidence="9" key="1">
    <citation type="submission" date="2022-12" db="EMBL/GenBank/DDBJ databases">
        <authorList>
            <person name="Brejova B."/>
        </authorList>
    </citation>
    <scope>NUCLEOTIDE SEQUENCE</scope>
</reference>
<dbReference type="GO" id="GO:0003713">
    <property type="term" value="F:transcription coactivator activity"/>
    <property type="evidence" value="ECO:0007669"/>
    <property type="project" value="InterPro"/>
</dbReference>
<evidence type="ECO:0000256" key="2">
    <source>
        <dbReference type="ARBA" id="ARBA00009001"/>
    </source>
</evidence>
<dbReference type="GO" id="GO:0003677">
    <property type="term" value="F:DNA binding"/>
    <property type="evidence" value="ECO:0007669"/>
    <property type="project" value="UniProtKB-KW"/>
</dbReference>
<comment type="similarity">
    <text evidence="2">Belongs to the transcriptional coactivator PC4 family.</text>
</comment>
<dbReference type="GO" id="GO:0005634">
    <property type="term" value="C:nucleus"/>
    <property type="evidence" value="ECO:0007669"/>
    <property type="project" value="UniProtKB-SubCell"/>
</dbReference>
<dbReference type="AlphaFoldDB" id="A0A9W4XMR5"/>
<dbReference type="Gene3D" id="2.30.31.10">
    <property type="entry name" value="Transcriptional Coactivator Pc4, Chain A"/>
    <property type="match status" value="1"/>
</dbReference>
<evidence type="ECO:0000313" key="9">
    <source>
        <dbReference type="EMBL" id="CAI5759620.1"/>
    </source>
</evidence>
<dbReference type="EMBL" id="CANTUO010000004">
    <property type="protein sequence ID" value="CAI5759620.1"/>
    <property type="molecule type" value="Genomic_DNA"/>
</dbReference>
<feature type="compositionally biased region" description="Acidic residues" evidence="7">
    <location>
        <begin position="116"/>
        <end position="159"/>
    </location>
</feature>
<evidence type="ECO:0000256" key="5">
    <source>
        <dbReference type="ARBA" id="ARBA00023163"/>
    </source>
</evidence>
<dbReference type="InterPro" id="IPR009044">
    <property type="entry name" value="ssDNA-bd_transcriptional_reg"/>
</dbReference>
<accession>A0A9W4XMR5</accession>
<evidence type="ECO:0000313" key="10">
    <source>
        <dbReference type="Proteomes" id="UP001152885"/>
    </source>
</evidence>
<dbReference type="Proteomes" id="UP001152885">
    <property type="component" value="Unassembled WGS sequence"/>
</dbReference>
<keyword evidence="6" id="KW-0539">Nucleus</keyword>
<feature type="region of interest" description="Disordered" evidence="7">
    <location>
        <begin position="82"/>
        <end position="159"/>
    </location>
</feature>
<evidence type="ECO:0000259" key="8">
    <source>
        <dbReference type="Pfam" id="PF02229"/>
    </source>
</evidence>
<evidence type="ECO:0000256" key="3">
    <source>
        <dbReference type="ARBA" id="ARBA00023015"/>
    </source>
</evidence>
<name>A0A9W4XMR5_9ASCO</name>
<evidence type="ECO:0000256" key="6">
    <source>
        <dbReference type="ARBA" id="ARBA00023242"/>
    </source>
</evidence>
<dbReference type="Pfam" id="PF02229">
    <property type="entry name" value="PC4"/>
    <property type="match status" value="1"/>
</dbReference>
<dbReference type="GO" id="GO:0060261">
    <property type="term" value="P:positive regulation of transcription initiation by RNA polymerase II"/>
    <property type="evidence" value="ECO:0007669"/>
    <property type="project" value="InterPro"/>
</dbReference>
<dbReference type="InterPro" id="IPR003173">
    <property type="entry name" value="PC4_C"/>
</dbReference>
<dbReference type="OrthoDB" id="2505440at2759"/>